<keyword evidence="10" id="KW-1185">Reference proteome</keyword>
<dbReference type="PANTHER" id="PTHR35936:SF34">
    <property type="entry name" value="ABC TRANSPORTER EXTRACELLULAR-BINDING PROTEIN YCKB-RELATED"/>
    <property type="match status" value="1"/>
</dbReference>
<dbReference type="Proteomes" id="UP000624041">
    <property type="component" value="Unassembled WGS sequence"/>
</dbReference>
<dbReference type="SMART" id="SM00062">
    <property type="entry name" value="PBPb"/>
    <property type="match status" value="1"/>
</dbReference>
<evidence type="ECO:0000256" key="7">
    <source>
        <dbReference type="SAM" id="SignalP"/>
    </source>
</evidence>
<protein>
    <submittedName>
        <fullName evidence="9">ABC transporter extracellular-binding protein YckB</fullName>
    </submittedName>
</protein>
<accession>A0A917XU95</accession>
<dbReference type="SUPFAM" id="SSF53850">
    <property type="entry name" value="Periplasmic binding protein-like II"/>
    <property type="match status" value="1"/>
</dbReference>
<dbReference type="PROSITE" id="PS51257">
    <property type="entry name" value="PROKAR_LIPOPROTEIN"/>
    <property type="match status" value="1"/>
</dbReference>
<organism evidence="9 10">
    <name type="scientific">Oceanobacillus indicireducens</name>
    <dbReference type="NCBI Taxonomy" id="1004261"/>
    <lineage>
        <taxon>Bacteria</taxon>
        <taxon>Bacillati</taxon>
        <taxon>Bacillota</taxon>
        <taxon>Bacilli</taxon>
        <taxon>Bacillales</taxon>
        <taxon>Bacillaceae</taxon>
        <taxon>Oceanobacillus</taxon>
    </lineage>
</organism>
<evidence type="ECO:0000256" key="3">
    <source>
        <dbReference type="ARBA" id="ARBA00022729"/>
    </source>
</evidence>
<proteinExistence type="inferred from homology"/>
<reference evidence="9" key="1">
    <citation type="journal article" date="2014" name="Int. J. Syst. Evol. Microbiol.">
        <title>Complete genome sequence of Corynebacterium casei LMG S-19264T (=DSM 44701T), isolated from a smear-ripened cheese.</title>
        <authorList>
            <consortium name="US DOE Joint Genome Institute (JGI-PGF)"/>
            <person name="Walter F."/>
            <person name="Albersmeier A."/>
            <person name="Kalinowski J."/>
            <person name="Ruckert C."/>
        </authorList>
    </citation>
    <scope>NUCLEOTIDE SEQUENCE</scope>
    <source>
        <strain evidence="9">JCM 17251</strain>
    </source>
</reference>
<dbReference type="PROSITE" id="PS01039">
    <property type="entry name" value="SBP_BACTERIAL_3"/>
    <property type="match status" value="1"/>
</dbReference>
<dbReference type="InterPro" id="IPR001638">
    <property type="entry name" value="Solute-binding_3/MltF_N"/>
</dbReference>
<name>A0A917XU95_9BACI</name>
<dbReference type="InterPro" id="IPR018313">
    <property type="entry name" value="SBP_3_CS"/>
</dbReference>
<sequence>MKRFVLLLAIGLITLLAACGGDDKESTSAGVSESEVTDEVWEKIQDEGVLTVGTAGTLYPSTYYPEDSDELTGYEVEIQREIANRLGVDIEFEVMGFDAILTALDSGRIDMTAMGLRGERKEKFSYTQPIKYSYATMIVRKDDHSGINSLEDLEGKVAGGAATTVYSEIAEKFGAEVKTYGNATNDAYLRDVHNGRTDVVINDYYLQSLAIQAFPEFNIELHPDLKFHTSTASIVMPKHADKLHQEVEQIVADMLEDGTLKKISEEFFDGQDVSVEPEEDIIEIEGIAK</sequence>
<feature type="signal peptide" evidence="7">
    <location>
        <begin position="1"/>
        <end position="17"/>
    </location>
</feature>
<comment type="similarity">
    <text evidence="2 6">Belongs to the bacterial solute-binding protein 3 family.</text>
</comment>
<dbReference type="AlphaFoldDB" id="A0A917XU95"/>
<dbReference type="RefSeq" id="WP_188856364.1">
    <property type="nucleotide sequence ID" value="NZ_BMOS01000006.1"/>
</dbReference>
<gene>
    <name evidence="9" type="primary">yckB</name>
    <name evidence="9" type="ORF">GCM10007971_11100</name>
</gene>
<reference evidence="9" key="2">
    <citation type="submission" date="2020-09" db="EMBL/GenBank/DDBJ databases">
        <authorList>
            <person name="Sun Q."/>
            <person name="Ohkuma M."/>
        </authorList>
    </citation>
    <scope>NUCLEOTIDE SEQUENCE</scope>
    <source>
        <strain evidence="9">JCM 17251</strain>
    </source>
</reference>
<evidence type="ECO:0000259" key="8">
    <source>
        <dbReference type="SMART" id="SM00062"/>
    </source>
</evidence>
<dbReference type="Pfam" id="PF00497">
    <property type="entry name" value="SBP_bac_3"/>
    <property type="match status" value="1"/>
</dbReference>
<evidence type="ECO:0000256" key="5">
    <source>
        <dbReference type="ARBA" id="ARBA00023288"/>
    </source>
</evidence>
<evidence type="ECO:0000256" key="1">
    <source>
        <dbReference type="ARBA" id="ARBA00004196"/>
    </source>
</evidence>
<keyword evidence="3 7" id="KW-0732">Signal</keyword>
<dbReference type="PANTHER" id="PTHR35936">
    <property type="entry name" value="MEMBRANE-BOUND LYTIC MUREIN TRANSGLYCOSYLASE F"/>
    <property type="match status" value="1"/>
</dbReference>
<dbReference type="Gene3D" id="3.40.190.10">
    <property type="entry name" value="Periplasmic binding protein-like II"/>
    <property type="match status" value="2"/>
</dbReference>
<comment type="caution">
    <text evidence="9">The sequence shown here is derived from an EMBL/GenBank/DDBJ whole genome shotgun (WGS) entry which is preliminary data.</text>
</comment>
<keyword evidence="5" id="KW-0449">Lipoprotein</keyword>
<evidence type="ECO:0000256" key="4">
    <source>
        <dbReference type="ARBA" id="ARBA00023139"/>
    </source>
</evidence>
<evidence type="ECO:0000313" key="9">
    <source>
        <dbReference type="EMBL" id="GGN53996.1"/>
    </source>
</evidence>
<comment type="subcellular location">
    <subcellularLocation>
        <location evidence="1">Cell envelope</location>
    </subcellularLocation>
</comment>
<feature type="domain" description="Solute-binding protein family 3/N-terminal" evidence="8">
    <location>
        <begin position="49"/>
        <end position="271"/>
    </location>
</feature>
<keyword evidence="4" id="KW-0564">Palmitate</keyword>
<dbReference type="EMBL" id="BMOS01000006">
    <property type="protein sequence ID" value="GGN53996.1"/>
    <property type="molecule type" value="Genomic_DNA"/>
</dbReference>
<dbReference type="GO" id="GO:0030313">
    <property type="term" value="C:cell envelope"/>
    <property type="evidence" value="ECO:0007669"/>
    <property type="project" value="UniProtKB-SubCell"/>
</dbReference>
<evidence type="ECO:0000313" key="10">
    <source>
        <dbReference type="Proteomes" id="UP000624041"/>
    </source>
</evidence>
<evidence type="ECO:0000256" key="6">
    <source>
        <dbReference type="RuleBase" id="RU003744"/>
    </source>
</evidence>
<evidence type="ECO:0000256" key="2">
    <source>
        <dbReference type="ARBA" id="ARBA00010333"/>
    </source>
</evidence>
<feature type="chain" id="PRO_5039240901" evidence="7">
    <location>
        <begin position="18"/>
        <end position="289"/>
    </location>
</feature>